<feature type="compositionally biased region" description="Basic and acidic residues" evidence="1">
    <location>
        <begin position="162"/>
        <end position="181"/>
    </location>
</feature>
<protein>
    <submittedName>
        <fullName evidence="2">Uncharacterized protein</fullName>
    </submittedName>
</protein>
<evidence type="ECO:0000313" key="2">
    <source>
        <dbReference type="EMBL" id="KAJ1080432.1"/>
    </source>
</evidence>
<comment type="caution">
    <text evidence="2">The sequence shown here is derived from an EMBL/GenBank/DDBJ whole genome shotgun (WGS) entry which is preliminary data.</text>
</comment>
<sequence length="188" mass="21474">MGCPRVAMRTEPSPLPPGTKICGYQFWFTACNRAITATDTSHIPKPAEKCPGGTIWGTAHPEVLPDPDIRVEDAETLEEGETEKREGLEPEEEKGAEPEEKGREELEERRENPTKWRSLEGDPETPTETDERHDQSRHVPGRAWLAQVRSCLQVNFLPRWNRSERGTQGRDREEEIGKETFDSVYTYL</sequence>
<organism evidence="2 3">
    <name type="scientific">Pleurodeles waltl</name>
    <name type="common">Iberian ribbed newt</name>
    <dbReference type="NCBI Taxonomy" id="8319"/>
    <lineage>
        <taxon>Eukaryota</taxon>
        <taxon>Metazoa</taxon>
        <taxon>Chordata</taxon>
        <taxon>Craniata</taxon>
        <taxon>Vertebrata</taxon>
        <taxon>Euteleostomi</taxon>
        <taxon>Amphibia</taxon>
        <taxon>Batrachia</taxon>
        <taxon>Caudata</taxon>
        <taxon>Salamandroidea</taxon>
        <taxon>Salamandridae</taxon>
        <taxon>Pleurodelinae</taxon>
        <taxon>Pleurodeles</taxon>
    </lineage>
</organism>
<gene>
    <name evidence="2" type="ORF">NDU88_000635</name>
</gene>
<dbReference type="EMBL" id="JANPWB010000016">
    <property type="protein sequence ID" value="KAJ1080432.1"/>
    <property type="molecule type" value="Genomic_DNA"/>
</dbReference>
<dbReference type="PROSITE" id="PS51257">
    <property type="entry name" value="PROKAR_LIPOPROTEIN"/>
    <property type="match status" value="1"/>
</dbReference>
<feature type="region of interest" description="Disordered" evidence="1">
    <location>
        <begin position="162"/>
        <end position="188"/>
    </location>
</feature>
<feature type="compositionally biased region" description="Basic and acidic residues" evidence="1">
    <location>
        <begin position="82"/>
        <end position="120"/>
    </location>
</feature>
<dbReference type="AlphaFoldDB" id="A0AAV7KQR9"/>
<evidence type="ECO:0000313" key="3">
    <source>
        <dbReference type="Proteomes" id="UP001066276"/>
    </source>
</evidence>
<feature type="region of interest" description="Disordered" evidence="1">
    <location>
        <begin position="52"/>
        <end position="141"/>
    </location>
</feature>
<keyword evidence="3" id="KW-1185">Reference proteome</keyword>
<dbReference type="Proteomes" id="UP001066276">
    <property type="component" value="Chromosome 12"/>
</dbReference>
<proteinExistence type="predicted"/>
<reference evidence="2" key="1">
    <citation type="journal article" date="2022" name="bioRxiv">
        <title>Sequencing and chromosome-scale assembly of the giantPleurodeles waltlgenome.</title>
        <authorList>
            <person name="Brown T."/>
            <person name="Elewa A."/>
            <person name="Iarovenko S."/>
            <person name="Subramanian E."/>
            <person name="Araus A.J."/>
            <person name="Petzold A."/>
            <person name="Susuki M."/>
            <person name="Suzuki K.-i.T."/>
            <person name="Hayashi T."/>
            <person name="Toyoda A."/>
            <person name="Oliveira C."/>
            <person name="Osipova E."/>
            <person name="Leigh N.D."/>
            <person name="Simon A."/>
            <person name="Yun M.H."/>
        </authorList>
    </citation>
    <scope>NUCLEOTIDE SEQUENCE</scope>
    <source>
        <strain evidence="2">20211129_DDA</strain>
        <tissue evidence="2">Liver</tissue>
    </source>
</reference>
<name>A0AAV7KQR9_PLEWA</name>
<accession>A0AAV7KQR9</accession>
<evidence type="ECO:0000256" key="1">
    <source>
        <dbReference type="SAM" id="MobiDB-lite"/>
    </source>
</evidence>